<name>A0ABY6ZF31_9BACL</name>
<dbReference type="Proteomes" id="UP001164761">
    <property type="component" value="Chromosome"/>
</dbReference>
<evidence type="ECO:0000313" key="2">
    <source>
        <dbReference type="Proteomes" id="UP001164761"/>
    </source>
</evidence>
<accession>A0ABY6ZF31</accession>
<dbReference type="RefSeq" id="WP_268005352.1">
    <property type="nucleotide sequence ID" value="NZ_BSUT01000001.1"/>
</dbReference>
<dbReference type="EMBL" id="CP104067">
    <property type="protein sequence ID" value="WAH41442.1"/>
    <property type="molecule type" value="Genomic_DNA"/>
</dbReference>
<gene>
    <name evidence="1" type="ORF">NZD89_24890</name>
</gene>
<organism evidence="1 2">
    <name type="scientific">Alicyclobacillus fastidiosus</name>
    <dbReference type="NCBI Taxonomy" id="392011"/>
    <lineage>
        <taxon>Bacteria</taxon>
        <taxon>Bacillati</taxon>
        <taxon>Bacillota</taxon>
        <taxon>Bacilli</taxon>
        <taxon>Bacillales</taxon>
        <taxon>Alicyclobacillaceae</taxon>
        <taxon>Alicyclobacillus</taxon>
    </lineage>
</organism>
<sequence length="101" mass="11712">MNLKDMTNASTIQYLKNTSEWEEFREALDGQDDETVARIFLQLLEAVKVMEGNYEKTTIEIRKDIMQKVRLYCARSPYNIKTFTNAALEAMVNILGDGREQ</sequence>
<evidence type="ECO:0000313" key="1">
    <source>
        <dbReference type="EMBL" id="WAH41442.1"/>
    </source>
</evidence>
<protein>
    <submittedName>
        <fullName evidence="1">Uncharacterized protein</fullName>
    </submittedName>
</protein>
<proteinExistence type="predicted"/>
<keyword evidence="2" id="KW-1185">Reference proteome</keyword>
<reference evidence="1" key="1">
    <citation type="submission" date="2022-08" db="EMBL/GenBank/DDBJ databases">
        <title>Alicyclobacillus fastidiosus DSM 17978, complete genome.</title>
        <authorList>
            <person name="Wang Q."/>
            <person name="Cai R."/>
            <person name="Wang Z."/>
        </authorList>
    </citation>
    <scope>NUCLEOTIDE SEQUENCE</scope>
    <source>
        <strain evidence="1">DSM 17978</strain>
    </source>
</reference>